<evidence type="ECO:0000313" key="1">
    <source>
        <dbReference type="EMBL" id="KAJ3648810.1"/>
    </source>
</evidence>
<comment type="caution">
    <text evidence="1">The sequence shown here is derived from an EMBL/GenBank/DDBJ whole genome shotgun (WGS) entry which is preliminary data.</text>
</comment>
<dbReference type="EMBL" id="JALNTZ010000006">
    <property type="protein sequence ID" value="KAJ3648810.1"/>
    <property type="molecule type" value="Genomic_DNA"/>
</dbReference>
<dbReference type="Proteomes" id="UP001168821">
    <property type="component" value="Unassembled WGS sequence"/>
</dbReference>
<accession>A0AA38I480</accession>
<keyword evidence="2" id="KW-1185">Reference proteome</keyword>
<organism evidence="1 2">
    <name type="scientific">Zophobas morio</name>
    <dbReference type="NCBI Taxonomy" id="2755281"/>
    <lineage>
        <taxon>Eukaryota</taxon>
        <taxon>Metazoa</taxon>
        <taxon>Ecdysozoa</taxon>
        <taxon>Arthropoda</taxon>
        <taxon>Hexapoda</taxon>
        <taxon>Insecta</taxon>
        <taxon>Pterygota</taxon>
        <taxon>Neoptera</taxon>
        <taxon>Endopterygota</taxon>
        <taxon>Coleoptera</taxon>
        <taxon>Polyphaga</taxon>
        <taxon>Cucujiformia</taxon>
        <taxon>Tenebrionidae</taxon>
        <taxon>Zophobas</taxon>
    </lineage>
</organism>
<proteinExistence type="predicted"/>
<gene>
    <name evidence="1" type="ORF">Zmor_020583</name>
</gene>
<dbReference type="AlphaFoldDB" id="A0AA38I480"/>
<sequence>MVNFSNPERVDVIILDGMADGNTTTRFHHLYQWYTICEIMASSLKPTIVVVIEPKESCKLKNKFWKVLKKSPTSPLFHLQLKLGFHSL</sequence>
<name>A0AA38I480_9CUCU</name>
<protein>
    <submittedName>
        <fullName evidence="1">Uncharacterized protein</fullName>
    </submittedName>
</protein>
<reference evidence="1" key="1">
    <citation type="journal article" date="2023" name="G3 (Bethesda)">
        <title>Whole genome assemblies of Zophobas morio and Tenebrio molitor.</title>
        <authorList>
            <person name="Kaur S."/>
            <person name="Stinson S.A."/>
            <person name="diCenzo G.C."/>
        </authorList>
    </citation>
    <scope>NUCLEOTIDE SEQUENCE</scope>
    <source>
        <strain evidence="1">QUZm001</strain>
    </source>
</reference>
<evidence type="ECO:0000313" key="2">
    <source>
        <dbReference type="Proteomes" id="UP001168821"/>
    </source>
</evidence>